<dbReference type="InterPro" id="IPR050638">
    <property type="entry name" value="AA-Vitamin_Transporters"/>
</dbReference>
<sequence>MVLGSCASLQIGAALAAHLFPATGSAGATLLRLGLAAIVLLLIARPAVRAWRRDQWREVVLLGVSLAAMNGFFYAAIARIPLGIAVTIEFLGPLTLAAVLSRRGRDFLWVALAALGVLALGWTGPDAAGLDPVGVLYVLIAAIFWALYILAGTRAGAAVPGHGGLAVAMTVAALLVLPGGLSGAATAFTSPSLLLLALGTGLLASVIPYTLEMAALRRLPQAVFGILLSLEPAVAALAGWLLLSQPLSLTTAAAIAVVVLASIGSTLSAARRRPTQPLPLEASAGQHLPDDGLPIPSAR</sequence>
<evidence type="ECO:0000256" key="3">
    <source>
        <dbReference type="ARBA" id="ARBA00022692"/>
    </source>
</evidence>
<feature type="transmembrane region" description="Helical" evidence="7">
    <location>
        <begin position="193"/>
        <end position="211"/>
    </location>
</feature>
<keyword evidence="5 7" id="KW-0472">Membrane</keyword>
<organism evidence="9 10">
    <name type="scientific">Actinoplanes friuliensis DSM 7358</name>
    <dbReference type="NCBI Taxonomy" id="1246995"/>
    <lineage>
        <taxon>Bacteria</taxon>
        <taxon>Bacillati</taxon>
        <taxon>Actinomycetota</taxon>
        <taxon>Actinomycetes</taxon>
        <taxon>Micromonosporales</taxon>
        <taxon>Micromonosporaceae</taxon>
        <taxon>Actinoplanes</taxon>
    </lineage>
</organism>
<dbReference type="HOGENOM" id="CLU_057295_0_2_11"/>
<comment type="similarity">
    <text evidence="2">Belongs to the EamA transporter family.</text>
</comment>
<dbReference type="eggNOG" id="COG5006">
    <property type="taxonomic scope" value="Bacteria"/>
</dbReference>
<accession>U5W8U8</accession>
<feature type="transmembrane region" description="Helical" evidence="7">
    <location>
        <begin position="135"/>
        <end position="151"/>
    </location>
</feature>
<keyword evidence="4 7" id="KW-1133">Transmembrane helix</keyword>
<feature type="transmembrane region" description="Helical" evidence="7">
    <location>
        <begin position="249"/>
        <end position="270"/>
    </location>
</feature>
<evidence type="ECO:0000256" key="5">
    <source>
        <dbReference type="ARBA" id="ARBA00023136"/>
    </source>
</evidence>
<feature type="region of interest" description="Disordered" evidence="6">
    <location>
        <begin position="276"/>
        <end position="299"/>
    </location>
</feature>
<evidence type="ECO:0000313" key="10">
    <source>
        <dbReference type="Proteomes" id="UP000017746"/>
    </source>
</evidence>
<name>U5W8U8_9ACTN</name>
<dbReference type="STRING" id="1246995.AFR_36760"/>
<keyword evidence="3 7" id="KW-0812">Transmembrane</keyword>
<evidence type="ECO:0000256" key="1">
    <source>
        <dbReference type="ARBA" id="ARBA00004141"/>
    </source>
</evidence>
<dbReference type="SUPFAM" id="SSF103481">
    <property type="entry name" value="Multidrug resistance efflux transporter EmrE"/>
    <property type="match status" value="2"/>
</dbReference>
<feature type="transmembrane region" description="Helical" evidence="7">
    <location>
        <begin position="82"/>
        <end position="100"/>
    </location>
</feature>
<dbReference type="Proteomes" id="UP000017746">
    <property type="component" value="Chromosome"/>
</dbReference>
<feature type="transmembrane region" description="Helical" evidence="7">
    <location>
        <begin position="223"/>
        <end position="243"/>
    </location>
</feature>
<evidence type="ECO:0000259" key="8">
    <source>
        <dbReference type="Pfam" id="PF00892"/>
    </source>
</evidence>
<dbReference type="GO" id="GO:0016020">
    <property type="term" value="C:membrane"/>
    <property type="evidence" value="ECO:0007669"/>
    <property type="project" value="UniProtKB-SubCell"/>
</dbReference>
<feature type="transmembrane region" description="Helical" evidence="7">
    <location>
        <begin position="56"/>
        <end position="76"/>
    </location>
</feature>
<feature type="domain" description="EamA" evidence="8">
    <location>
        <begin position="134"/>
        <end position="264"/>
    </location>
</feature>
<feature type="transmembrane region" description="Helical" evidence="7">
    <location>
        <begin position="107"/>
        <end position="123"/>
    </location>
</feature>
<keyword evidence="10" id="KW-1185">Reference proteome</keyword>
<protein>
    <submittedName>
        <fullName evidence="9">Putative permease, DMT superfamily protein</fullName>
    </submittedName>
</protein>
<comment type="subcellular location">
    <subcellularLocation>
        <location evidence="1">Membrane</location>
        <topology evidence="1">Multi-pass membrane protein</topology>
    </subcellularLocation>
</comment>
<evidence type="ECO:0000256" key="6">
    <source>
        <dbReference type="SAM" id="MobiDB-lite"/>
    </source>
</evidence>
<evidence type="ECO:0000313" key="9">
    <source>
        <dbReference type="EMBL" id="AGZ45608.1"/>
    </source>
</evidence>
<dbReference type="PANTHER" id="PTHR32322">
    <property type="entry name" value="INNER MEMBRANE TRANSPORTER"/>
    <property type="match status" value="1"/>
</dbReference>
<dbReference type="InterPro" id="IPR037185">
    <property type="entry name" value="EmrE-like"/>
</dbReference>
<dbReference type="PATRIC" id="fig|1246995.3.peg.7436"/>
<feature type="transmembrane region" description="Helical" evidence="7">
    <location>
        <begin position="163"/>
        <end position="181"/>
    </location>
</feature>
<gene>
    <name evidence="9" type="ORF">AFR_36760</name>
</gene>
<evidence type="ECO:0000256" key="7">
    <source>
        <dbReference type="SAM" id="Phobius"/>
    </source>
</evidence>
<evidence type="ECO:0000256" key="4">
    <source>
        <dbReference type="ARBA" id="ARBA00022989"/>
    </source>
</evidence>
<reference evidence="9 10" key="1">
    <citation type="journal article" date="2014" name="J. Biotechnol.">
        <title>Complete genome sequence of the actinobacterium Actinoplanes friuliensis HAG 010964, producer of the lipopeptide antibiotic friulimycin.</title>
        <authorList>
            <person name="Ruckert C."/>
            <person name="Szczepanowski R."/>
            <person name="Albersmeier A."/>
            <person name="Goesmann A."/>
            <person name="Fischer N."/>
            <person name="Steinkamper A."/>
            <person name="Puhler A."/>
            <person name="Biener R."/>
            <person name="Schwartz D."/>
            <person name="Kalinowski J."/>
        </authorList>
    </citation>
    <scope>NUCLEOTIDE SEQUENCE [LARGE SCALE GENOMIC DNA]</scope>
    <source>
        <strain evidence="9 10">DSM 7358</strain>
    </source>
</reference>
<dbReference type="InterPro" id="IPR000620">
    <property type="entry name" value="EamA_dom"/>
</dbReference>
<dbReference type="KEGG" id="afs:AFR_36760"/>
<feature type="transmembrane region" description="Helical" evidence="7">
    <location>
        <begin position="26"/>
        <end position="44"/>
    </location>
</feature>
<dbReference type="EMBL" id="CP006272">
    <property type="protein sequence ID" value="AGZ45608.1"/>
    <property type="molecule type" value="Genomic_DNA"/>
</dbReference>
<dbReference type="Pfam" id="PF00892">
    <property type="entry name" value="EamA"/>
    <property type="match status" value="1"/>
</dbReference>
<dbReference type="PANTHER" id="PTHR32322:SF2">
    <property type="entry name" value="EAMA DOMAIN-CONTAINING PROTEIN"/>
    <property type="match status" value="1"/>
</dbReference>
<dbReference type="AlphaFoldDB" id="U5W8U8"/>
<proteinExistence type="inferred from homology"/>
<evidence type="ECO:0000256" key="2">
    <source>
        <dbReference type="ARBA" id="ARBA00007362"/>
    </source>
</evidence>